<feature type="transmembrane region" description="Helical" evidence="9">
    <location>
        <begin position="131"/>
        <end position="152"/>
    </location>
</feature>
<evidence type="ECO:0000256" key="8">
    <source>
        <dbReference type="SAM" id="MobiDB-lite"/>
    </source>
</evidence>
<evidence type="ECO:0000256" key="3">
    <source>
        <dbReference type="ARBA" id="ARBA00008999"/>
    </source>
</evidence>
<name>A0A8H6BT88_CANAX</name>
<comment type="subcellular location">
    <subcellularLocation>
        <location evidence="2">Membrane</location>
    </subcellularLocation>
</comment>
<evidence type="ECO:0000256" key="2">
    <source>
        <dbReference type="ARBA" id="ARBA00004370"/>
    </source>
</evidence>
<protein>
    <recommendedName>
        <fullName evidence="4">tRNA pseudouridine(55) synthase</fullName>
        <ecNumber evidence="4">5.4.99.25</ecNumber>
    </recommendedName>
</protein>
<dbReference type="EC" id="5.4.99.25" evidence="4"/>
<keyword evidence="9" id="KW-0812">Transmembrane</keyword>
<keyword evidence="6 9" id="KW-0472">Membrane</keyword>
<evidence type="ECO:0000259" key="10">
    <source>
        <dbReference type="Pfam" id="PF01509"/>
    </source>
</evidence>
<dbReference type="InterPro" id="IPR014780">
    <property type="entry name" value="tRNA_psdUridine_synth_TruB"/>
</dbReference>
<evidence type="ECO:0000256" key="7">
    <source>
        <dbReference type="ARBA" id="ARBA00023235"/>
    </source>
</evidence>
<evidence type="ECO:0000256" key="4">
    <source>
        <dbReference type="ARBA" id="ARBA00012787"/>
    </source>
</evidence>
<gene>
    <name evidence="12" type="ORF">FOB64_006808</name>
</gene>
<organism evidence="12 13">
    <name type="scientific">Candida albicans</name>
    <name type="common">Yeast</name>
    <dbReference type="NCBI Taxonomy" id="5476"/>
    <lineage>
        <taxon>Eukaryota</taxon>
        <taxon>Fungi</taxon>
        <taxon>Dikarya</taxon>
        <taxon>Ascomycota</taxon>
        <taxon>Saccharomycotina</taxon>
        <taxon>Pichiomycetes</taxon>
        <taxon>Debaryomycetaceae</taxon>
        <taxon>Candida/Lodderomyces clade</taxon>
        <taxon>Candida</taxon>
    </lineage>
</organism>
<dbReference type="GO" id="GO:0016020">
    <property type="term" value="C:membrane"/>
    <property type="evidence" value="ECO:0007669"/>
    <property type="project" value="UniProtKB-SubCell"/>
</dbReference>
<dbReference type="Pfam" id="PF10256">
    <property type="entry name" value="Erf4"/>
    <property type="match status" value="1"/>
</dbReference>
<dbReference type="HAMAP" id="MF_01080">
    <property type="entry name" value="TruB_bact"/>
    <property type="match status" value="1"/>
</dbReference>
<feature type="region of interest" description="Disordered" evidence="8">
    <location>
        <begin position="564"/>
        <end position="590"/>
    </location>
</feature>
<reference evidence="12 13" key="1">
    <citation type="submission" date="2020-03" db="EMBL/GenBank/DDBJ databases">
        <title>FDA dAtabase for Regulatory Grade micrObial Sequences (FDA-ARGOS): Supporting development and validation of Infectious Disease Dx tests.</title>
        <authorList>
            <person name="Campos J."/>
            <person name="Goldberg B."/>
            <person name="Tallon L."/>
            <person name="Sadzewicz L."/>
            <person name="Vavikolanu K."/>
            <person name="Mehta A."/>
            <person name="Aluvathingal J."/>
            <person name="Nadendla S."/>
            <person name="Nandy P."/>
            <person name="Geyer C."/>
            <person name="Yan Y."/>
            <person name="Sichtig H."/>
        </authorList>
    </citation>
    <scope>NUCLEOTIDE SEQUENCE [LARGE SCALE GENOMIC DNA]</scope>
    <source>
        <strain evidence="12 13">FDAARGOS_656</strain>
    </source>
</reference>
<evidence type="ECO:0000256" key="9">
    <source>
        <dbReference type="SAM" id="Phobius"/>
    </source>
</evidence>
<evidence type="ECO:0000259" key="11">
    <source>
        <dbReference type="Pfam" id="PF10256"/>
    </source>
</evidence>
<proteinExistence type="inferred from homology"/>
<dbReference type="PANTHER" id="PTHR13767:SF2">
    <property type="entry name" value="PSEUDOURIDYLATE SYNTHASE TRUB1"/>
    <property type="match status" value="1"/>
</dbReference>
<comment type="similarity">
    <text evidence="3">Belongs to the pseudouridine synthase TruB family.</text>
</comment>
<dbReference type="EMBL" id="JABWAD010000068">
    <property type="protein sequence ID" value="KAF6060616.1"/>
    <property type="molecule type" value="Genomic_DNA"/>
</dbReference>
<accession>A0A8H6BT88</accession>
<dbReference type="GO" id="GO:0003723">
    <property type="term" value="F:RNA binding"/>
    <property type="evidence" value="ECO:0007669"/>
    <property type="project" value="InterPro"/>
</dbReference>
<dbReference type="Proteomes" id="UP000536275">
    <property type="component" value="Unassembled WGS sequence"/>
</dbReference>
<dbReference type="GO" id="GO:0160148">
    <property type="term" value="F:tRNA pseudouridine(55) synthase activity"/>
    <property type="evidence" value="ECO:0007669"/>
    <property type="project" value="UniProtKB-EC"/>
</dbReference>
<dbReference type="GO" id="GO:0006400">
    <property type="term" value="P:tRNA modification"/>
    <property type="evidence" value="ECO:0007669"/>
    <property type="project" value="TreeGrafter"/>
</dbReference>
<dbReference type="InterPro" id="IPR002501">
    <property type="entry name" value="PsdUridine_synth_N"/>
</dbReference>
<dbReference type="InterPro" id="IPR020103">
    <property type="entry name" value="PsdUridine_synth_cat_dom_sf"/>
</dbReference>
<sequence>MNETKTDSTVNPDQSSQELVFFNYHEYLVPGSDDTSLVINHFPNIHTDLSSSTFKETRIIRIPRVYHTVQFPDLIPQFSCYYPGSEPGAITSTQLMSGSFDDNSFNEISLVNESLAVAFNPMSKRMLLENLLDLLSGGLFLSLLNFLGIYSFTKRKLMELESQIDSINQINEKKGVDFKIISPRVTGYLSLDFQITKPRLKSIKMNGVFAVYKPSGITSAKFIERIQNKFTKSEVFAKDLQEMKDKIRSDLSRDRKWKPQKIEKKIASTKVKIGHGGTLDPLASGILVVGVGLGTKKLQYYLAECQKTYETKALLGISTTTGDSEGEIVSKNKIDHITSELIDSTVEKFIGDIKQTPPIFSALKVNGKPLYEYARKGLPLPTNIKVRDVTVNNITVIKEDSLKTDHEFTKLESELDENGVPKEHGLKDNPTLNDSPLFFSKQYLEKAEKEGLPKETGKPKLLADDESLPEKLPMIHFISDVSSGTYIRSLISDIGRAMESSAYMVELIRTKQSEWELGKNVFKFEDFEKDERIWGPVLKKVFEKGGAEIQDLDKEFEEMAKTVESSFTKETKESTSETIPQKRSIDEVEK</sequence>
<dbReference type="GO" id="GO:0005634">
    <property type="term" value="C:nucleus"/>
    <property type="evidence" value="ECO:0007669"/>
    <property type="project" value="TreeGrafter"/>
</dbReference>
<comment type="catalytic activity">
    <reaction evidence="1">
        <text>a uridine in mRNA = a pseudouridine in mRNA</text>
        <dbReference type="Rhea" id="RHEA:56644"/>
        <dbReference type="Rhea" id="RHEA-COMP:14658"/>
        <dbReference type="Rhea" id="RHEA-COMP:14659"/>
        <dbReference type="ChEBI" id="CHEBI:65314"/>
        <dbReference type="ChEBI" id="CHEBI:65315"/>
    </reaction>
</comment>
<dbReference type="SUPFAM" id="SSF55120">
    <property type="entry name" value="Pseudouridine synthase"/>
    <property type="match status" value="1"/>
</dbReference>
<evidence type="ECO:0000313" key="12">
    <source>
        <dbReference type="EMBL" id="KAF6060616.1"/>
    </source>
</evidence>
<evidence type="ECO:0000256" key="5">
    <source>
        <dbReference type="ARBA" id="ARBA00022694"/>
    </source>
</evidence>
<evidence type="ECO:0000313" key="13">
    <source>
        <dbReference type="Proteomes" id="UP000536275"/>
    </source>
</evidence>
<dbReference type="Pfam" id="PF01509">
    <property type="entry name" value="TruB_N"/>
    <property type="match status" value="1"/>
</dbReference>
<dbReference type="AlphaFoldDB" id="A0A8H6BT88"/>
<keyword evidence="5" id="KW-0819">tRNA processing</keyword>
<dbReference type="PANTHER" id="PTHR13767">
    <property type="entry name" value="TRNA-PSEUDOURIDINE SYNTHASE"/>
    <property type="match status" value="1"/>
</dbReference>
<evidence type="ECO:0000256" key="6">
    <source>
        <dbReference type="ARBA" id="ARBA00023136"/>
    </source>
</evidence>
<evidence type="ECO:0000256" key="1">
    <source>
        <dbReference type="ARBA" id="ARBA00001166"/>
    </source>
</evidence>
<dbReference type="InterPro" id="IPR019383">
    <property type="entry name" value="Golgin_A_7/ERF4"/>
</dbReference>
<feature type="domain" description="Pseudouridine synthase II N-terminal" evidence="10">
    <location>
        <begin position="264"/>
        <end position="401"/>
    </location>
</feature>
<dbReference type="Gene3D" id="3.30.2350.10">
    <property type="entry name" value="Pseudouridine synthase"/>
    <property type="match status" value="1"/>
</dbReference>
<keyword evidence="9" id="KW-1133">Transmembrane helix</keyword>
<dbReference type="GO" id="GO:1990481">
    <property type="term" value="P:mRNA pseudouridine synthesis"/>
    <property type="evidence" value="ECO:0007669"/>
    <property type="project" value="TreeGrafter"/>
</dbReference>
<feature type="domain" description="Golgin subfamily A member 7/ERF4" evidence="11">
    <location>
        <begin position="59"/>
        <end position="192"/>
    </location>
</feature>
<feature type="compositionally biased region" description="Basic and acidic residues" evidence="8">
    <location>
        <begin position="564"/>
        <end position="575"/>
    </location>
</feature>
<keyword evidence="7" id="KW-0413">Isomerase</keyword>
<comment type="caution">
    <text evidence="12">The sequence shown here is derived from an EMBL/GenBank/DDBJ whole genome shotgun (WGS) entry which is preliminary data.</text>
</comment>